<dbReference type="AlphaFoldDB" id="W7Y6I0"/>
<protein>
    <submittedName>
        <fullName evidence="9">SusD family protein</fullName>
    </submittedName>
</protein>
<organism evidence="9 10">
    <name type="scientific">Saccharicrinis fermentans DSM 9555 = JCM 21142</name>
    <dbReference type="NCBI Taxonomy" id="869213"/>
    <lineage>
        <taxon>Bacteria</taxon>
        <taxon>Pseudomonadati</taxon>
        <taxon>Bacteroidota</taxon>
        <taxon>Bacteroidia</taxon>
        <taxon>Marinilabiliales</taxon>
        <taxon>Marinilabiliaceae</taxon>
        <taxon>Saccharicrinis</taxon>
    </lineage>
</organism>
<accession>W7Y6I0</accession>
<feature type="domain" description="SusD-like N-terminal" evidence="8">
    <location>
        <begin position="25"/>
        <end position="232"/>
    </location>
</feature>
<name>W7Y6I0_9BACT</name>
<dbReference type="OrthoDB" id="618454at2"/>
<proteinExistence type="inferred from homology"/>
<dbReference type="InterPro" id="IPR012944">
    <property type="entry name" value="SusD_RagB_dom"/>
</dbReference>
<evidence type="ECO:0000256" key="2">
    <source>
        <dbReference type="ARBA" id="ARBA00006275"/>
    </source>
</evidence>
<evidence type="ECO:0000259" key="7">
    <source>
        <dbReference type="Pfam" id="PF07980"/>
    </source>
</evidence>
<gene>
    <name evidence="9" type="ORF">JCM21142_62499</name>
</gene>
<evidence type="ECO:0000256" key="6">
    <source>
        <dbReference type="SAM" id="SignalP"/>
    </source>
</evidence>
<sequence>MNMLKLNIIALGVVGLGLASCADSFLDVEAETSIFDTNFYQTIDDFEMALVGCYDGYQRTSSNGNLAFYVTSEVLSDNCFGGTGNTDSRSYQLLDRFDLSQAPSENNLFNGTWSDYYAAIFRCNTLLQKMSGINWEGNEEKKKTIEGETRFLRAKLYFDLVRLFNRVPLILEPTTANVPQAEASETYKVIAEDLKFAAENISAEAYSSSWAAANDGMVTQWAAKSLLARVFLFYTGYYGTTDVEGVVDHNYVLAGLEDVIANGGYGLVDAYKNLWEAASSIPNEEENSLETTWAGRGNKEFVFTQKFNFTQDYNGNLDGNRWLVMMGMRNTNFSPYGKGWGACTVNPKLVAAFEVGDTRKTASVIDVAAEGIDDIFDKKDQREYTGYSNKKYTPMCLPDGTTAVEGLGDGDNQISQYQDFVVIRYADVLLMAAEMGSVNAQTYFDMVRARAGLESKAVSKDNIMAERQAEFAFEGLRYWDLLRQGLAFAATEIAESNVSVLSGNVEDFVNISSANITATKGFMQIPNTQITLSDGVLVQNEGWK</sequence>
<comment type="similarity">
    <text evidence="2">Belongs to the SusD family.</text>
</comment>
<dbReference type="InterPro" id="IPR033985">
    <property type="entry name" value="SusD-like_N"/>
</dbReference>
<feature type="domain" description="RagB/SusD" evidence="7">
    <location>
        <begin position="380"/>
        <end position="543"/>
    </location>
</feature>
<dbReference type="Proteomes" id="UP000019402">
    <property type="component" value="Unassembled WGS sequence"/>
</dbReference>
<dbReference type="PROSITE" id="PS51257">
    <property type="entry name" value="PROKAR_LIPOPROTEIN"/>
    <property type="match status" value="1"/>
</dbReference>
<evidence type="ECO:0000256" key="3">
    <source>
        <dbReference type="ARBA" id="ARBA00022729"/>
    </source>
</evidence>
<dbReference type="eggNOG" id="COG0561">
    <property type="taxonomic scope" value="Bacteria"/>
</dbReference>
<dbReference type="Pfam" id="PF07980">
    <property type="entry name" value="SusD_RagB"/>
    <property type="match status" value="1"/>
</dbReference>
<dbReference type="Gene3D" id="1.25.40.390">
    <property type="match status" value="1"/>
</dbReference>
<reference evidence="9 10" key="1">
    <citation type="journal article" date="2014" name="Genome Announc.">
        <title>Draft Genome Sequence of Cytophaga fermentans JCM 21142T, a Facultative Anaerobe Isolated from Marine Mud.</title>
        <authorList>
            <person name="Starns D."/>
            <person name="Oshima K."/>
            <person name="Suda W."/>
            <person name="Iino T."/>
            <person name="Yuki M."/>
            <person name="Inoue J."/>
            <person name="Kitamura K."/>
            <person name="Iida T."/>
            <person name="Darby A."/>
            <person name="Hattori M."/>
            <person name="Ohkuma M."/>
        </authorList>
    </citation>
    <scope>NUCLEOTIDE SEQUENCE [LARGE SCALE GENOMIC DNA]</scope>
    <source>
        <strain evidence="9 10">JCM 21142</strain>
    </source>
</reference>
<comment type="subcellular location">
    <subcellularLocation>
        <location evidence="1">Cell outer membrane</location>
    </subcellularLocation>
</comment>
<keyword evidence="3 6" id="KW-0732">Signal</keyword>
<evidence type="ECO:0000256" key="1">
    <source>
        <dbReference type="ARBA" id="ARBA00004442"/>
    </source>
</evidence>
<dbReference type="GO" id="GO:0009279">
    <property type="term" value="C:cell outer membrane"/>
    <property type="evidence" value="ECO:0007669"/>
    <property type="project" value="UniProtKB-SubCell"/>
</dbReference>
<dbReference type="EMBL" id="BAMD01000031">
    <property type="protein sequence ID" value="GAF03817.1"/>
    <property type="molecule type" value="Genomic_DNA"/>
</dbReference>
<dbReference type="SUPFAM" id="SSF48452">
    <property type="entry name" value="TPR-like"/>
    <property type="match status" value="1"/>
</dbReference>
<dbReference type="STRING" id="869213.GCA_000517085_04701"/>
<dbReference type="InterPro" id="IPR011990">
    <property type="entry name" value="TPR-like_helical_dom_sf"/>
</dbReference>
<evidence type="ECO:0000259" key="8">
    <source>
        <dbReference type="Pfam" id="PF14322"/>
    </source>
</evidence>
<feature type="chain" id="PRO_5004904162" evidence="6">
    <location>
        <begin position="23"/>
        <end position="544"/>
    </location>
</feature>
<evidence type="ECO:0000256" key="4">
    <source>
        <dbReference type="ARBA" id="ARBA00023136"/>
    </source>
</evidence>
<dbReference type="Pfam" id="PF14322">
    <property type="entry name" value="SusD-like_3"/>
    <property type="match status" value="1"/>
</dbReference>
<keyword evidence="10" id="KW-1185">Reference proteome</keyword>
<evidence type="ECO:0000313" key="9">
    <source>
        <dbReference type="EMBL" id="GAF03817.1"/>
    </source>
</evidence>
<evidence type="ECO:0000256" key="5">
    <source>
        <dbReference type="ARBA" id="ARBA00023237"/>
    </source>
</evidence>
<keyword evidence="4" id="KW-0472">Membrane</keyword>
<keyword evidence="5" id="KW-0998">Cell outer membrane</keyword>
<comment type="caution">
    <text evidence="9">The sequence shown here is derived from an EMBL/GenBank/DDBJ whole genome shotgun (WGS) entry which is preliminary data.</text>
</comment>
<feature type="signal peptide" evidence="6">
    <location>
        <begin position="1"/>
        <end position="22"/>
    </location>
</feature>
<dbReference type="RefSeq" id="WP_027473864.1">
    <property type="nucleotide sequence ID" value="NZ_KI912107.1"/>
</dbReference>
<evidence type="ECO:0000313" key="10">
    <source>
        <dbReference type="Proteomes" id="UP000019402"/>
    </source>
</evidence>